<dbReference type="PANTHER" id="PTHR44858:SF1">
    <property type="entry name" value="UDP-N-ACETYLGLUCOSAMINE--PEPTIDE N-ACETYLGLUCOSAMINYLTRANSFERASE SPINDLY-RELATED"/>
    <property type="match status" value="1"/>
</dbReference>
<organism evidence="4 5">
    <name type="scientific">Nostoc cf. commune SO-36</name>
    <dbReference type="NCBI Taxonomy" id="449208"/>
    <lineage>
        <taxon>Bacteria</taxon>
        <taxon>Bacillati</taxon>
        <taxon>Cyanobacteriota</taxon>
        <taxon>Cyanophyceae</taxon>
        <taxon>Nostocales</taxon>
        <taxon>Nostocaceae</taxon>
        <taxon>Nostoc</taxon>
    </lineage>
</organism>
<dbReference type="PROSITE" id="PS50293">
    <property type="entry name" value="TPR_REGION"/>
    <property type="match status" value="2"/>
</dbReference>
<protein>
    <recommendedName>
        <fullName evidence="6">Tetratricopeptide repeat protein</fullName>
    </recommendedName>
</protein>
<accession>A0ABM7YVZ4</accession>
<feature type="repeat" description="TPR" evidence="3">
    <location>
        <begin position="344"/>
        <end position="377"/>
    </location>
</feature>
<keyword evidence="1" id="KW-0677">Repeat</keyword>
<feature type="repeat" description="TPR" evidence="3">
    <location>
        <begin position="403"/>
        <end position="436"/>
    </location>
</feature>
<dbReference type="Gene3D" id="1.25.40.10">
    <property type="entry name" value="Tetratricopeptide repeat domain"/>
    <property type="match status" value="3"/>
</dbReference>
<gene>
    <name evidence="4" type="ORF">ANSO36C_05980</name>
</gene>
<feature type="repeat" description="TPR" evidence="3">
    <location>
        <begin position="276"/>
        <end position="309"/>
    </location>
</feature>
<dbReference type="Pfam" id="PF14559">
    <property type="entry name" value="TPR_19"/>
    <property type="match status" value="1"/>
</dbReference>
<proteinExistence type="predicted"/>
<dbReference type="EMBL" id="AP025732">
    <property type="protein sequence ID" value="BDI14796.1"/>
    <property type="molecule type" value="Genomic_DNA"/>
</dbReference>
<sequence>MFFNDCTDNSPQIIEEYERKYYPKIRAFNYLQRVYSPNTKEQLELDVNNVNSFTFYANFNLSLTRYKTCVVINGDHVGIPEYLKDIYNLLKKNPLQNTALLFSGLNLWKNPDDNQYCINLNDIALGDGDLVYWTVSPNHIFVKNPNDPLFSIIGWHGLEYYYLGFIFWHTRFLKKDSGLGNYGTHSENLNQFFEDKFKEVELVPLSPEFKENNKGFQYIDEEQFSLYFDFGSLPEVVGVDSVIELLQQGVQHYQANRFTQAEQAYREVLDIQPEHPEALYRLGILTEQMGNPQRAEEFLSRALQVQPNSVKIWFSLANLRQSQGELTAAVDAYHQALELRPDSAPIYNNLGYAFYQQGEWDKAITCYKKALELKPQFIEADVNLGNALHAQGKLLPEQQAYYGMLNCQLGESSSQVGDWQTAIAYYRQAIVLQPDLTEAHNYLAVALQQSIPTELKTS</sequence>
<evidence type="ECO:0000313" key="4">
    <source>
        <dbReference type="EMBL" id="BDI14796.1"/>
    </source>
</evidence>
<evidence type="ECO:0000313" key="5">
    <source>
        <dbReference type="Proteomes" id="UP001055453"/>
    </source>
</evidence>
<feature type="repeat" description="TPR" evidence="3">
    <location>
        <begin position="242"/>
        <end position="275"/>
    </location>
</feature>
<keyword evidence="2 3" id="KW-0802">TPR repeat</keyword>
<evidence type="ECO:0000256" key="1">
    <source>
        <dbReference type="ARBA" id="ARBA00022737"/>
    </source>
</evidence>
<dbReference type="SUPFAM" id="SSF48452">
    <property type="entry name" value="TPR-like"/>
    <property type="match status" value="1"/>
</dbReference>
<reference evidence="4" key="1">
    <citation type="submission" date="2022-04" db="EMBL/GenBank/DDBJ databases">
        <title>Complete genome sequence of a cyanobacterium, Nostoc sp. SO-36, isolated in Antarctica.</title>
        <authorList>
            <person name="Kanesaki Y."/>
            <person name="Effendi D."/>
            <person name="Sakamoto T."/>
            <person name="Ohtani S."/>
            <person name="Awai K."/>
        </authorList>
    </citation>
    <scope>NUCLEOTIDE SEQUENCE</scope>
    <source>
        <strain evidence="4">SO-36</strain>
    </source>
</reference>
<evidence type="ECO:0000256" key="2">
    <source>
        <dbReference type="ARBA" id="ARBA00022803"/>
    </source>
</evidence>
<dbReference type="InterPro" id="IPR050498">
    <property type="entry name" value="Ycf3"/>
</dbReference>
<evidence type="ECO:0000256" key="3">
    <source>
        <dbReference type="PROSITE-ProRule" id="PRU00339"/>
    </source>
</evidence>
<feature type="repeat" description="TPR" evidence="3">
    <location>
        <begin position="310"/>
        <end position="343"/>
    </location>
</feature>
<evidence type="ECO:0008006" key="6">
    <source>
        <dbReference type="Google" id="ProtNLM"/>
    </source>
</evidence>
<dbReference type="Pfam" id="PF13181">
    <property type="entry name" value="TPR_8"/>
    <property type="match status" value="1"/>
</dbReference>
<dbReference type="Proteomes" id="UP001055453">
    <property type="component" value="Chromosome"/>
</dbReference>
<dbReference type="SMART" id="SM00028">
    <property type="entry name" value="TPR"/>
    <property type="match status" value="5"/>
</dbReference>
<dbReference type="InterPro" id="IPR019734">
    <property type="entry name" value="TPR_rpt"/>
</dbReference>
<name>A0ABM7YVZ4_NOSCO</name>
<dbReference type="InterPro" id="IPR011990">
    <property type="entry name" value="TPR-like_helical_dom_sf"/>
</dbReference>
<keyword evidence="5" id="KW-1185">Reference proteome</keyword>
<dbReference type="PROSITE" id="PS50005">
    <property type="entry name" value="TPR"/>
    <property type="match status" value="5"/>
</dbReference>
<dbReference type="PANTHER" id="PTHR44858">
    <property type="entry name" value="TETRATRICOPEPTIDE REPEAT PROTEIN 6"/>
    <property type="match status" value="1"/>
</dbReference>
<dbReference type="Pfam" id="PF13176">
    <property type="entry name" value="TPR_7"/>
    <property type="match status" value="1"/>
</dbReference>
<dbReference type="Pfam" id="PF13414">
    <property type="entry name" value="TPR_11"/>
    <property type="match status" value="1"/>
</dbReference>